<dbReference type="EMBL" id="JACIBS010000004">
    <property type="protein sequence ID" value="MBB3665473.1"/>
    <property type="molecule type" value="Genomic_DNA"/>
</dbReference>
<name>A0A839XYG8_9PSEU</name>
<dbReference type="NCBIfam" id="NF008425">
    <property type="entry name" value="PRK11259.1"/>
    <property type="match status" value="1"/>
</dbReference>
<dbReference type="AlphaFoldDB" id="A0A839XYG8"/>
<comment type="cofactor">
    <cofactor evidence="1">
        <name>FAD</name>
        <dbReference type="ChEBI" id="CHEBI:57692"/>
    </cofactor>
</comment>
<dbReference type="PANTHER" id="PTHR10961">
    <property type="entry name" value="PEROXISOMAL SARCOSINE OXIDASE"/>
    <property type="match status" value="1"/>
</dbReference>
<evidence type="ECO:0000313" key="6">
    <source>
        <dbReference type="EMBL" id="MBB3665473.1"/>
    </source>
</evidence>
<comment type="caution">
    <text evidence="6">The sequence shown here is derived from an EMBL/GenBank/DDBJ whole genome shotgun (WGS) entry which is preliminary data.</text>
</comment>
<dbReference type="InterPro" id="IPR006076">
    <property type="entry name" value="FAD-dep_OxRdtase"/>
</dbReference>
<evidence type="ECO:0000256" key="4">
    <source>
        <dbReference type="ARBA" id="ARBA00023002"/>
    </source>
</evidence>
<gene>
    <name evidence="6" type="ORF">FB384_004430</name>
</gene>
<sequence>MTKMDGQVAIVGLGSVGSMALWQASRLSSSVVGFEAAAPAHPRSAVGGDTRLFRMTYRDPHPYYPLLTAAQGLWRELEKDSGESVLYQHGGLSIGDANGPYIPALLKSIRTCGATHEVLTRRQVAERYPQHTLYENDIAVFDPNAGFLRTDSAVLAAVRTAQDRGARIVRDCRVSSIRELRDGVEVSDGTRNWTFERVIIAGGGWSGALLPSTLRTHVYPARIYLTWFPVADPAQFTPDRFPIFVRISGDQSMYGTPSLDGSTIKATLDGRSQPAESASTVDRTLTRAETEESRKTVGDFFSGVVAEIVRSDSYPDLYTTDRAPLVGPAPGTSRTFLATGFSGAGFKMAAAFGRVAAEQALDIAPHPEAAFASPDRFASG</sequence>
<dbReference type="GO" id="GO:0050660">
    <property type="term" value="F:flavin adenine dinucleotide binding"/>
    <property type="evidence" value="ECO:0007669"/>
    <property type="project" value="InterPro"/>
</dbReference>
<dbReference type="GO" id="GO:0008115">
    <property type="term" value="F:sarcosine oxidase activity"/>
    <property type="evidence" value="ECO:0007669"/>
    <property type="project" value="UniProtKB-EC"/>
</dbReference>
<dbReference type="Gene3D" id="3.50.50.60">
    <property type="entry name" value="FAD/NAD(P)-binding domain"/>
    <property type="match status" value="1"/>
</dbReference>
<dbReference type="SUPFAM" id="SSF51905">
    <property type="entry name" value="FAD/NAD(P)-binding domain"/>
    <property type="match status" value="1"/>
</dbReference>
<evidence type="ECO:0000259" key="5">
    <source>
        <dbReference type="Pfam" id="PF01266"/>
    </source>
</evidence>
<dbReference type="InterPro" id="IPR045170">
    <property type="entry name" value="MTOX"/>
</dbReference>
<keyword evidence="2" id="KW-0285">Flavoprotein</keyword>
<keyword evidence="4 6" id="KW-0560">Oxidoreductase</keyword>
<dbReference type="EC" id="1.5.3.1" evidence="6"/>
<dbReference type="SUPFAM" id="SSF54373">
    <property type="entry name" value="FAD-linked reductases, C-terminal domain"/>
    <property type="match status" value="1"/>
</dbReference>
<reference evidence="6 7" key="1">
    <citation type="submission" date="2020-08" db="EMBL/GenBank/DDBJ databases">
        <title>Sequencing the genomes of 1000 actinobacteria strains.</title>
        <authorList>
            <person name="Klenk H.-P."/>
        </authorList>
    </citation>
    <scope>NUCLEOTIDE SEQUENCE [LARGE SCALE GENOMIC DNA]</scope>
    <source>
        <strain evidence="6 7">DSM 45267</strain>
    </source>
</reference>
<feature type="domain" description="FAD dependent oxidoreductase" evidence="5">
    <location>
        <begin position="8"/>
        <end position="358"/>
    </location>
</feature>
<keyword evidence="7" id="KW-1185">Reference proteome</keyword>
<evidence type="ECO:0000313" key="7">
    <source>
        <dbReference type="Proteomes" id="UP000564573"/>
    </source>
</evidence>
<dbReference type="InterPro" id="IPR036188">
    <property type="entry name" value="FAD/NAD-bd_sf"/>
</dbReference>
<dbReference type="Pfam" id="PF01266">
    <property type="entry name" value="DAO"/>
    <property type="match status" value="1"/>
</dbReference>
<evidence type="ECO:0000256" key="3">
    <source>
        <dbReference type="ARBA" id="ARBA00022827"/>
    </source>
</evidence>
<accession>A0A839XYG8</accession>
<dbReference type="Gene3D" id="3.30.9.10">
    <property type="entry name" value="D-Amino Acid Oxidase, subunit A, domain 2"/>
    <property type="match status" value="1"/>
</dbReference>
<evidence type="ECO:0000256" key="1">
    <source>
        <dbReference type="ARBA" id="ARBA00001974"/>
    </source>
</evidence>
<dbReference type="PANTHER" id="PTHR10961:SF7">
    <property type="entry name" value="FAD DEPENDENT OXIDOREDUCTASE DOMAIN-CONTAINING PROTEIN"/>
    <property type="match status" value="1"/>
</dbReference>
<organism evidence="6 7">
    <name type="scientific">Prauserella sediminis</name>
    <dbReference type="NCBI Taxonomy" id="577680"/>
    <lineage>
        <taxon>Bacteria</taxon>
        <taxon>Bacillati</taxon>
        <taxon>Actinomycetota</taxon>
        <taxon>Actinomycetes</taxon>
        <taxon>Pseudonocardiales</taxon>
        <taxon>Pseudonocardiaceae</taxon>
        <taxon>Prauserella</taxon>
        <taxon>Prauserella salsuginis group</taxon>
    </lineage>
</organism>
<evidence type="ECO:0000256" key="2">
    <source>
        <dbReference type="ARBA" id="ARBA00022630"/>
    </source>
</evidence>
<protein>
    <submittedName>
        <fullName evidence="6">Sarcosine oxidase</fullName>
        <ecNumber evidence="6">1.5.3.1</ecNumber>
    </submittedName>
</protein>
<keyword evidence="3" id="KW-0274">FAD</keyword>
<proteinExistence type="predicted"/>
<dbReference type="Proteomes" id="UP000564573">
    <property type="component" value="Unassembled WGS sequence"/>
</dbReference>